<evidence type="ECO:0000313" key="15">
    <source>
        <dbReference type="Proteomes" id="UP000587527"/>
    </source>
</evidence>
<dbReference type="AlphaFoldDB" id="A0A841C349"/>
<name>A0A841C349_9ACTN</name>
<evidence type="ECO:0000259" key="13">
    <source>
        <dbReference type="Pfam" id="PF00082"/>
    </source>
</evidence>
<dbReference type="InterPro" id="IPR023834">
    <property type="entry name" value="T7SS_pept_S8A_mycosin"/>
</dbReference>
<evidence type="ECO:0000256" key="10">
    <source>
        <dbReference type="PROSITE-ProRule" id="PRU01240"/>
    </source>
</evidence>
<keyword evidence="9 11" id="KW-0472">Membrane</keyword>
<dbReference type="GO" id="GO:0006508">
    <property type="term" value="P:proteolysis"/>
    <property type="evidence" value="ECO:0007669"/>
    <property type="project" value="UniProtKB-KW"/>
</dbReference>
<dbReference type="EMBL" id="JACHMN010000003">
    <property type="protein sequence ID" value="MBB5874188.1"/>
    <property type="molecule type" value="Genomic_DNA"/>
</dbReference>
<evidence type="ECO:0000256" key="3">
    <source>
        <dbReference type="ARBA" id="ARBA00022475"/>
    </source>
</evidence>
<keyword evidence="3" id="KW-1003">Cell membrane</keyword>
<evidence type="ECO:0000256" key="8">
    <source>
        <dbReference type="ARBA" id="ARBA00022989"/>
    </source>
</evidence>
<dbReference type="PROSITE" id="PS00138">
    <property type="entry name" value="SUBTILASE_SER"/>
    <property type="match status" value="1"/>
</dbReference>
<keyword evidence="4 10" id="KW-0645">Protease</keyword>
<feature type="active site" description="Charge relay system" evidence="10">
    <location>
        <position position="262"/>
    </location>
</feature>
<dbReference type="PANTHER" id="PTHR43806:SF11">
    <property type="entry name" value="CEREVISIN-RELATED"/>
    <property type="match status" value="1"/>
</dbReference>
<evidence type="ECO:0000256" key="12">
    <source>
        <dbReference type="SAM" id="SignalP"/>
    </source>
</evidence>
<feature type="transmembrane region" description="Helical" evidence="11">
    <location>
        <begin position="357"/>
        <end position="375"/>
    </location>
</feature>
<dbReference type="Proteomes" id="UP000587527">
    <property type="component" value="Unassembled WGS sequence"/>
</dbReference>
<feature type="domain" description="Peptidase S8/S53" evidence="13">
    <location>
        <begin position="62"/>
        <end position="310"/>
    </location>
</feature>
<dbReference type="GO" id="GO:0005886">
    <property type="term" value="C:plasma membrane"/>
    <property type="evidence" value="ECO:0007669"/>
    <property type="project" value="UniProtKB-SubCell"/>
</dbReference>
<feature type="active site" description="Charge relay system" evidence="10">
    <location>
        <position position="71"/>
    </location>
</feature>
<dbReference type="InterPro" id="IPR023828">
    <property type="entry name" value="Peptidase_S8_Ser-AS"/>
</dbReference>
<sequence>MMVLRGRLLAAVALAAAAGLPGAAAAAAPTVNCTTPSQQLSREIPWTHKRLAPSRVWPLTRGQGVTVAVIDTGVDALVPQLFGKVLQGADIINGGGNANTDCYGHGTFVAGIIAAEPITGSGVSGIAPGVKILPIRQATGPNDGSSSTLANGIRAAVTGGASVVNISATAFFPSDDLRDAVRFAAERDVVLVAAAANEAQTGNPIAYPAAYPQVIAVGAIGQDGQRSEFSEVGSYLDLVAPGVDVVSLSRGGTGHLLDSGTSYATPFVTATAALVRAYHPKLTARQVMRRLELTADHPGAALPDPRVGWGVVNPYAAVTAVLAEEGGQPAKAVAGAPVEVALPVAADTSAKTAALEFTIAVATVTAVIALVAYLVPHGIRRRWRSVDEDPAEPPTKPGRGR</sequence>
<dbReference type="InterPro" id="IPR050131">
    <property type="entry name" value="Peptidase_S8_subtilisin-like"/>
</dbReference>
<evidence type="ECO:0000256" key="1">
    <source>
        <dbReference type="ARBA" id="ARBA00004162"/>
    </source>
</evidence>
<evidence type="ECO:0000256" key="7">
    <source>
        <dbReference type="ARBA" id="ARBA00022825"/>
    </source>
</evidence>
<dbReference type="InterPro" id="IPR022398">
    <property type="entry name" value="Peptidase_S8_His-AS"/>
</dbReference>
<reference evidence="14 15" key="1">
    <citation type="submission" date="2020-08" db="EMBL/GenBank/DDBJ databases">
        <title>Sequencing the genomes of 1000 actinobacteria strains.</title>
        <authorList>
            <person name="Klenk H.-P."/>
        </authorList>
    </citation>
    <scope>NUCLEOTIDE SEQUENCE [LARGE SCALE GENOMIC DNA]</scope>
    <source>
        <strain evidence="14 15">DSM 45362</strain>
    </source>
</reference>
<gene>
    <name evidence="14" type="ORF">F4553_007622</name>
</gene>
<comment type="caution">
    <text evidence="14">The sequence shown here is derived from an EMBL/GenBank/DDBJ whole genome shotgun (WGS) entry which is preliminary data.</text>
</comment>
<evidence type="ECO:0000256" key="11">
    <source>
        <dbReference type="SAM" id="Phobius"/>
    </source>
</evidence>
<accession>A0A841C349</accession>
<dbReference type="InterPro" id="IPR036852">
    <property type="entry name" value="Peptidase_S8/S53_dom_sf"/>
</dbReference>
<dbReference type="GO" id="GO:0004252">
    <property type="term" value="F:serine-type endopeptidase activity"/>
    <property type="evidence" value="ECO:0007669"/>
    <property type="project" value="UniProtKB-UniRule"/>
</dbReference>
<protein>
    <submittedName>
        <fullName evidence="14">Type VII secretion-associated serine protease mycosin</fullName>
    </submittedName>
</protein>
<organism evidence="14 15">
    <name type="scientific">Allocatelliglobosispora scoriae</name>
    <dbReference type="NCBI Taxonomy" id="643052"/>
    <lineage>
        <taxon>Bacteria</taxon>
        <taxon>Bacillati</taxon>
        <taxon>Actinomycetota</taxon>
        <taxon>Actinomycetes</taxon>
        <taxon>Micromonosporales</taxon>
        <taxon>Micromonosporaceae</taxon>
        <taxon>Allocatelliglobosispora</taxon>
    </lineage>
</organism>
<evidence type="ECO:0000256" key="9">
    <source>
        <dbReference type="ARBA" id="ARBA00023136"/>
    </source>
</evidence>
<evidence type="ECO:0000256" key="4">
    <source>
        <dbReference type="ARBA" id="ARBA00022670"/>
    </source>
</evidence>
<evidence type="ECO:0000256" key="5">
    <source>
        <dbReference type="ARBA" id="ARBA00022692"/>
    </source>
</evidence>
<comment type="subcellular location">
    <subcellularLocation>
        <location evidence="1">Cell membrane</location>
        <topology evidence="1">Single-pass membrane protein</topology>
    </subcellularLocation>
</comment>
<dbReference type="InterPro" id="IPR000209">
    <property type="entry name" value="Peptidase_S8/S53_dom"/>
</dbReference>
<evidence type="ECO:0000256" key="6">
    <source>
        <dbReference type="ARBA" id="ARBA00022801"/>
    </source>
</evidence>
<dbReference type="PROSITE" id="PS51892">
    <property type="entry name" value="SUBTILASE"/>
    <property type="match status" value="1"/>
</dbReference>
<keyword evidence="15" id="KW-1185">Reference proteome</keyword>
<dbReference type="PANTHER" id="PTHR43806">
    <property type="entry name" value="PEPTIDASE S8"/>
    <property type="match status" value="1"/>
</dbReference>
<dbReference type="SUPFAM" id="SSF52743">
    <property type="entry name" value="Subtilisin-like"/>
    <property type="match status" value="1"/>
</dbReference>
<feature type="chain" id="PRO_5032331989" evidence="12">
    <location>
        <begin position="27"/>
        <end position="401"/>
    </location>
</feature>
<keyword evidence="7 10" id="KW-0720">Serine protease</keyword>
<dbReference type="PROSITE" id="PS00137">
    <property type="entry name" value="SUBTILASE_HIS"/>
    <property type="match status" value="1"/>
</dbReference>
<feature type="active site" description="Charge relay system" evidence="10">
    <location>
        <position position="105"/>
    </location>
</feature>
<dbReference type="Gene3D" id="3.40.50.200">
    <property type="entry name" value="Peptidase S8/S53 domain"/>
    <property type="match status" value="1"/>
</dbReference>
<dbReference type="PRINTS" id="PR00723">
    <property type="entry name" value="SUBTILISIN"/>
</dbReference>
<proteinExistence type="inferred from homology"/>
<dbReference type="Pfam" id="PF00082">
    <property type="entry name" value="Peptidase_S8"/>
    <property type="match status" value="1"/>
</dbReference>
<comment type="similarity">
    <text evidence="2 10">Belongs to the peptidase S8 family.</text>
</comment>
<evidence type="ECO:0000256" key="2">
    <source>
        <dbReference type="ARBA" id="ARBA00011073"/>
    </source>
</evidence>
<keyword evidence="8 11" id="KW-1133">Transmembrane helix</keyword>
<dbReference type="InterPro" id="IPR015500">
    <property type="entry name" value="Peptidase_S8_subtilisin-rel"/>
</dbReference>
<dbReference type="NCBIfam" id="TIGR03921">
    <property type="entry name" value="T7SS_mycosin"/>
    <property type="match status" value="1"/>
</dbReference>
<keyword evidence="12" id="KW-0732">Signal</keyword>
<evidence type="ECO:0000313" key="14">
    <source>
        <dbReference type="EMBL" id="MBB5874188.1"/>
    </source>
</evidence>
<keyword evidence="6 10" id="KW-0378">Hydrolase</keyword>
<feature type="signal peptide" evidence="12">
    <location>
        <begin position="1"/>
        <end position="26"/>
    </location>
</feature>
<keyword evidence="5 11" id="KW-0812">Transmembrane</keyword>